<accession>A0A450TW82</accession>
<dbReference type="AlphaFoldDB" id="A0A450TW82"/>
<proteinExistence type="predicted"/>
<evidence type="ECO:0000256" key="1">
    <source>
        <dbReference type="SAM" id="Phobius"/>
    </source>
</evidence>
<protein>
    <submittedName>
        <fullName evidence="2">Uncharacterized protein</fullName>
    </submittedName>
</protein>
<dbReference type="EMBL" id="CAADEZ010000702">
    <property type="protein sequence ID" value="VFJ73234.1"/>
    <property type="molecule type" value="Genomic_DNA"/>
</dbReference>
<feature type="transmembrane region" description="Helical" evidence="1">
    <location>
        <begin position="39"/>
        <end position="60"/>
    </location>
</feature>
<reference evidence="2" key="1">
    <citation type="submission" date="2019-02" db="EMBL/GenBank/DDBJ databases">
        <authorList>
            <person name="Gruber-Vodicka R. H."/>
            <person name="Seah K. B. B."/>
        </authorList>
    </citation>
    <scope>NUCLEOTIDE SEQUENCE</scope>
    <source>
        <strain evidence="2">BECK_BZ163</strain>
    </source>
</reference>
<gene>
    <name evidence="2" type="ORF">BECKFM1743A_GA0114220_107023</name>
</gene>
<name>A0A450TW82_9GAMM</name>
<organism evidence="2">
    <name type="scientific">Candidatus Kentrum sp. FM</name>
    <dbReference type="NCBI Taxonomy" id="2126340"/>
    <lineage>
        <taxon>Bacteria</taxon>
        <taxon>Pseudomonadati</taxon>
        <taxon>Pseudomonadota</taxon>
        <taxon>Gammaproteobacteria</taxon>
        <taxon>Candidatus Kentrum</taxon>
    </lineage>
</organism>
<keyword evidence="1" id="KW-0812">Transmembrane</keyword>
<keyword evidence="1" id="KW-1133">Transmembrane helix</keyword>
<keyword evidence="1" id="KW-0472">Membrane</keyword>
<evidence type="ECO:0000313" key="2">
    <source>
        <dbReference type="EMBL" id="VFJ73234.1"/>
    </source>
</evidence>
<sequence>METWEQLLLGAGALLILLWFWPGAKKMLEESPKGTRKEWLGAIGPIGLVVAFVIFLILIAKG</sequence>
<feature type="transmembrane region" description="Helical" evidence="1">
    <location>
        <begin position="7"/>
        <end position="24"/>
    </location>
</feature>